<feature type="chain" id="PRO_5029445767" description="Death domain-containing protein" evidence="1">
    <location>
        <begin position="41"/>
        <end position="171"/>
    </location>
</feature>
<dbReference type="Proteomes" id="UP000007110">
    <property type="component" value="Unassembled WGS sequence"/>
</dbReference>
<dbReference type="EnsemblMetazoa" id="XM_030978994">
    <property type="protein sequence ID" value="XP_030834854"/>
    <property type="gene ID" value="LOC592734"/>
</dbReference>
<dbReference type="PANTHER" id="PTHR24407">
    <property type="entry name" value="PROTEIN KINASE DOMAIN-CONTAINING PROTEIN"/>
    <property type="match status" value="1"/>
</dbReference>
<accession>A0A7M7NFA1</accession>
<keyword evidence="3" id="KW-1185">Reference proteome</keyword>
<evidence type="ECO:0000313" key="2">
    <source>
        <dbReference type="EnsemblMetazoa" id="XP_030834854"/>
    </source>
</evidence>
<reference evidence="3" key="1">
    <citation type="submission" date="2015-02" db="EMBL/GenBank/DDBJ databases">
        <title>Genome sequencing for Strongylocentrotus purpuratus.</title>
        <authorList>
            <person name="Murali S."/>
            <person name="Liu Y."/>
            <person name="Vee V."/>
            <person name="English A."/>
            <person name="Wang M."/>
            <person name="Skinner E."/>
            <person name="Han Y."/>
            <person name="Muzny D.M."/>
            <person name="Worley K.C."/>
            <person name="Gibbs R.A."/>
        </authorList>
    </citation>
    <scope>NUCLEOTIDE SEQUENCE</scope>
</reference>
<dbReference type="GeneID" id="592734"/>
<dbReference type="OrthoDB" id="10182146at2759"/>
<dbReference type="InParanoid" id="A0A7M7NFA1"/>
<dbReference type="RefSeq" id="XP_030834854.1">
    <property type="nucleotide sequence ID" value="XM_030978994.1"/>
</dbReference>
<sequence>MYFSSEPSFCRMRRTSCTMDGFCLLYLLMILLMRSGDVETNPGPDRIVSEEEFIKLSKLIKPYYYEDMGVNLDISIAELEQIEKDSRNTRAALIKVFTQWRDKQPPGTDIRTLLAEGLERSDLGSLSGELLAGSLVPNRTGENKKEIMSAARKKALTAIDNILLLQAASKH</sequence>
<evidence type="ECO:0000313" key="3">
    <source>
        <dbReference type="Proteomes" id="UP000007110"/>
    </source>
</evidence>
<dbReference type="Gene3D" id="1.10.533.10">
    <property type="entry name" value="Death Domain, Fas"/>
    <property type="match status" value="1"/>
</dbReference>
<dbReference type="PANTHER" id="PTHR24407:SF14">
    <property type="entry name" value="SIR2-LIKE DOMAIN-CONTAINING PROTEIN"/>
    <property type="match status" value="1"/>
</dbReference>
<reference evidence="2" key="2">
    <citation type="submission" date="2021-01" db="UniProtKB">
        <authorList>
            <consortium name="EnsemblMetazoa"/>
        </authorList>
    </citation>
    <scope>IDENTIFICATION</scope>
</reference>
<proteinExistence type="predicted"/>
<evidence type="ECO:0008006" key="4">
    <source>
        <dbReference type="Google" id="ProtNLM"/>
    </source>
</evidence>
<dbReference type="InterPro" id="IPR011029">
    <property type="entry name" value="DEATH-like_dom_sf"/>
</dbReference>
<evidence type="ECO:0000256" key="1">
    <source>
        <dbReference type="SAM" id="SignalP"/>
    </source>
</evidence>
<name>A0A7M7NFA1_STRPU</name>
<dbReference type="KEGG" id="spu:592734"/>
<dbReference type="AlphaFoldDB" id="A0A7M7NFA1"/>
<feature type="signal peptide" evidence="1">
    <location>
        <begin position="1"/>
        <end position="40"/>
    </location>
</feature>
<protein>
    <recommendedName>
        <fullName evidence="4">Death domain-containing protein</fullName>
    </recommendedName>
</protein>
<keyword evidence="1" id="KW-0732">Signal</keyword>
<organism evidence="2 3">
    <name type="scientific">Strongylocentrotus purpuratus</name>
    <name type="common">Purple sea urchin</name>
    <dbReference type="NCBI Taxonomy" id="7668"/>
    <lineage>
        <taxon>Eukaryota</taxon>
        <taxon>Metazoa</taxon>
        <taxon>Echinodermata</taxon>
        <taxon>Eleutherozoa</taxon>
        <taxon>Echinozoa</taxon>
        <taxon>Echinoidea</taxon>
        <taxon>Euechinoidea</taxon>
        <taxon>Echinacea</taxon>
        <taxon>Camarodonta</taxon>
        <taxon>Echinidea</taxon>
        <taxon>Strongylocentrotidae</taxon>
        <taxon>Strongylocentrotus</taxon>
    </lineage>
</organism>